<protein>
    <submittedName>
        <fullName evidence="2">Exonuclease domain-containing protein</fullName>
    </submittedName>
</protein>
<evidence type="ECO:0000313" key="2">
    <source>
        <dbReference type="EMBL" id="MEH0561291.1"/>
    </source>
</evidence>
<dbReference type="Gene3D" id="3.40.50.10190">
    <property type="entry name" value="BRCT domain"/>
    <property type="match status" value="1"/>
</dbReference>
<evidence type="ECO:0000259" key="1">
    <source>
        <dbReference type="PROSITE" id="PS50172"/>
    </source>
</evidence>
<dbReference type="Proteomes" id="UP001382181">
    <property type="component" value="Unassembled WGS sequence"/>
</dbReference>
<dbReference type="InterPro" id="IPR036397">
    <property type="entry name" value="RNaseH_sf"/>
</dbReference>
<dbReference type="SMART" id="SM00479">
    <property type="entry name" value="EXOIII"/>
    <property type="match status" value="1"/>
</dbReference>
<feature type="domain" description="BRCT" evidence="1">
    <location>
        <begin position="211"/>
        <end position="302"/>
    </location>
</feature>
<dbReference type="InterPro" id="IPR013520">
    <property type="entry name" value="Ribonucl_H"/>
</dbReference>
<dbReference type="Pfam" id="PF00929">
    <property type="entry name" value="RNase_T"/>
    <property type="match status" value="1"/>
</dbReference>
<proteinExistence type="predicted"/>
<accession>A0ABU8A5D9</accession>
<dbReference type="PANTHER" id="PTHR30231:SF42">
    <property type="entry name" value="EXONUCLEASE"/>
    <property type="match status" value="1"/>
</dbReference>
<dbReference type="PANTHER" id="PTHR30231">
    <property type="entry name" value="DNA POLYMERASE III SUBUNIT EPSILON"/>
    <property type="match status" value="1"/>
</dbReference>
<comment type="caution">
    <text evidence="2">The sequence shown here is derived from an EMBL/GenBank/DDBJ whole genome shotgun (WGS) entry which is preliminary data.</text>
</comment>
<dbReference type="InterPro" id="IPR036420">
    <property type="entry name" value="BRCT_dom_sf"/>
</dbReference>
<reference evidence="2 3" key="1">
    <citation type="submission" date="2023-04" db="EMBL/GenBank/DDBJ databases">
        <title>Genomic diversity of scab-causing Streptomyces spp. in the province of Quebec, Canada.</title>
        <authorList>
            <person name="Biessy A."/>
            <person name="Cadieux M."/>
            <person name="Ciotola M."/>
            <person name="Filion M."/>
        </authorList>
    </citation>
    <scope>NUCLEOTIDE SEQUENCE [LARGE SCALE GENOMIC DNA]</scope>
    <source>
        <strain evidence="2 3">B21-103</strain>
    </source>
</reference>
<dbReference type="InterPro" id="IPR012337">
    <property type="entry name" value="RNaseH-like_sf"/>
</dbReference>
<keyword evidence="3" id="KW-1185">Reference proteome</keyword>
<organism evidence="2 3">
    <name type="scientific">Streptomyces silvae</name>
    <dbReference type="NCBI Taxonomy" id="2803812"/>
    <lineage>
        <taxon>Bacteria</taxon>
        <taxon>Bacillati</taxon>
        <taxon>Actinomycetota</taxon>
        <taxon>Actinomycetes</taxon>
        <taxon>Kitasatosporales</taxon>
        <taxon>Streptomycetaceae</taxon>
        <taxon>Streptomyces</taxon>
    </lineage>
</organism>
<dbReference type="Pfam" id="PF00533">
    <property type="entry name" value="BRCT"/>
    <property type="match status" value="1"/>
</dbReference>
<dbReference type="RefSeq" id="WP_187282315.1">
    <property type="nucleotide sequence ID" value="NZ_JARUMK010000001.1"/>
</dbReference>
<name>A0ABU8A5D9_9ACTN</name>
<dbReference type="SUPFAM" id="SSF53098">
    <property type="entry name" value="Ribonuclease H-like"/>
    <property type="match status" value="1"/>
</dbReference>
<dbReference type="Gene3D" id="3.30.420.10">
    <property type="entry name" value="Ribonuclease H-like superfamily/Ribonuclease H"/>
    <property type="match status" value="1"/>
</dbReference>
<keyword evidence="2" id="KW-0378">Hydrolase</keyword>
<dbReference type="CDD" id="cd17748">
    <property type="entry name" value="BRCT_DNA_ligase_like"/>
    <property type="match status" value="1"/>
</dbReference>
<dbReference type="GO" id="GO:0004527">
    <property type="term" value="F:exonuclease activity"/>
    <property type="evidence" value="ECO:0007669"/>
    <property type="project" value="UniProtKB-KW"/>
</dbReference>
<dbReference type="PROSITE" id="PS50172">
    <property type="entry name" value="BRCT"/>
    <property type="match status" value="1"/>
</dbReference>
<dbReference type="SUPFAM" id="SSF52113">
    <property type="entry name" value="BRCT domain"/>
    <property type="match status" value="1"/>
</dbReference>
<gene>
    <name evidence="2" type="ORF">QBA37_18935</name>
</gene>
<dbReference type="EMBL" id="JARUMK010000001">
    <property type="protein sequence ID" value="MEH0561291.1"/>
    <property type="molecule type" value="Genomic_DNA"/>
</dbReference>
<keyword evidence="2" id="KW-0269">Exonuclease</keyword>
<keyword evidence="2" id="KW-0540">Nuclease</keyword>
<evidence type="ECO:0000313" key="3">
    <source>
        <dbReference type="Proteomes" id="UP001382181"/>
    </source>
</evidence>
<dbReference type="InterPro" id="IPR001357">
    <property type="entry name" value="BRCT_dom"/>
</dbReference>
<sequence length="325" mass="34507">MAIDFETANYWPGSICSVGMTAVADGEVAGRFATYVEPPGGGGFASYNISIHGITPTLVQGAPSWPEALEQILAFVDGRPLVAHNAAFDLGALRAACHETASLCPELRYACSLVVARRTWKLLAYRLPFVAEAAGVAMEGQHHDAQSDADAAARVMLAAMDAHGVNSLDDLLGKLQIRYGSHNAVSGSWSTCRRRAYEKRPSIPQANQNADSEGMFFGRYVCITGTLGSMTRSEAQERLAAVGGQATPGVSRKTDILVVGTPDPSRFVPGMALSAKHRKARDLLDAGHDIEVLSEAEFLEQLSLSTSASRLDAEAALSRPCVSDA</sequence>